<name>A0A7I8VYQ7_9ANNE</name>
<dbReference type="Pfam" id="PF00023">
    <property type="entry name" value="Ank"/>
    <property type="match status" value="1"/>
</dbReference>
<sequence>MAIKRKDFQKASALIHEFLLKLSEDEECAELRDALNLALLQMQKYYKRLRAKFQTHEKGGGTSALSTSIRGLSPMTPFRDAPDKFQWKWINRENPKSLNETSTSLNQSLSMLPSIIQAAKEGDNSSIIDIIDKDPKTLNEVDGLGRNALMYAVHFGHINTVQILLERQIKTDAIAIDGSTAAHRACHDDQANILEYLINYNADLNIQDNFGRAPLHWACTCSSTDCIDVLLNRDVSLDLTATDKDGMTVLMWACRMDNIDHFTKIMKAQGDKGLPQLGDGFERDKIGRSWVHWSVRRAKPLECLSTLLTSDSANMKDEDGKTVMHVAAEMGSLESTKLILDIVGREALSHRDNNERTPLILATMCGHGELVNYLLSEGADFESTDNDGATAWDYASCRQLHYCMLIIASYIKQKMKAEGRVWSEQDTLYPPSSELNGTLNSTLINGMQNGGIPLVPKPPQSQSPENEQYGYSGHTSAPPTKTPTTPRTPRPPNCRQASPSPRNSKAPMKRSPSATSDHDMAEIDGGKRKKAGDGAEQLEDAVMSVRDDEDAHSVSSGHMDVSDEGVGDYAMQVESRPQPLPRNRQSPSPSSYESHQALSRPSASHGRKVPSPTNRNQQTKQPGPEDYVSLEDDPDSSRGPTDRPPPFPTPFGKDRAPPAHLKPLQSSLAAGPVATSMGVQQREVLRKKKKKKKRELSEPLRAPNSNLFSSNNNENAGRNASEKLLSSANAGPQLQPQTQALTPLYAGAKKRNADSAQNPKMAPPRRMPSSRAPPIPQAEPRNAPLKRTNASDDLSIDRASRPGSVQSNGSYIGANPIQKILDTTEFKYCIKCKRSYLEGDKHDRENGIALNSILVLPDFVTKEEEDDIMNYIDNQPWNNSQSGRRKQDFGPKVNFKKRKVKYLDFKGIPEFSRKIADKMQNIELLAEFSPVEVCNLEYVPERGSSIDPHVDDTWIWGNRLVTLNLLSDTILTLTHPEKKGIEILMPLPARSLTIIADEARYIWEHSIKISHIKNRRIAVTFRELGNDFLEEGNFEDIGRELLAIAKGSQTVGLT</sequence>
<organism evidence="4 5">
    <name type="scientific">Dimorphilus gyrociliatus</name>
    <dbReference type="NCBI Taxonomy" id="2664684"/>
    <lineage>
        <taxon>Eukaryota</taxon>
        <taxon>Metazoa</taxon>
        <taxon>Spiralia</taxon>
        <taxon>Lophotrochozoa</taxon>
        <taxon>Annelida</taxon>
        <taxon>Polychaeta</taxon>
        <taxon>Polychaeta incertae sedis</taxon>
        <taxon>Dinophilidae</taxon>
        <taxon>Dimorphilus</taxon>
    </lineage>
</organism>
<dbReference type="InterPro" id="IPR037151">
    <property type="entry name" value="AlkB-like_sf"/>
</dbReference>
<keyword evidence="2" id="KW-0040">ANK repeat</keyword>
<feature type="compositionally biased region" description="Basic residues" evidence="3">
    <location>
        <begin position="685"/>
        <end position="694"/>
    </location>
</feature>
<gene>
    <name evidence="4" type="ORF">DGYR_LOCUS9004</name>
</gene>
<feature type="region of interest" description="Disordered" evidence="3">
    <location>
        <begin position="439"/>
        <end position="724"/>
    </location>
</feature>
<dbReference type="InterPro" id="IPR002110">
    <property type="entry name" value="Ankyrin_rpt"/>
</dbReference>
<evidence type="ECO:0000256" key="2">
    <source>
        <dbReference type="PROSITE-ProRule" id="PRU00023"/>
    </source>
</evidence>
<reference evidence="4 5" key="1">
    <citation type="submission" date="2020-08" db="EMBL/GenBank/DDBJ databases">
        <authorList>
            <person name="Hejnol A."/>
        </authorList>
    </citation>
    <scope>NUCLEOTIDE SEQUENCE [LARGE SCALE GENOMIC DNA]</scope>
</reference>
<dbReference type="PROSITE" id="PS50088">
    <property type="entry name" value="ANK_REPEAT"/>
    <property type="match status" value="3"/>
</dbReference>
<dbReference type="PROSITE" id="PS50297">
    <property type="entry name" value="ANK_REP_REGION"/>
    <property type="match status" value="2"/>
</dbReference>
<protein>
    <submittedName>
        <fullName evidence="4">DgyrCDS9543</fullName>
    </submittedName>
</protein>
<dbReference type="PANTHER" id="PTHR12463:SF0">
    <property type="entry name" value="ALPHA-KETOGLUTARATE-DEPENDENT DIOXYGENASE ALKB HOMOLOG 4"/>
    <property type="match status" value="1"/>
</dbReference>
<dbReference type="GO" id="GO:0016491">
    <property type="term" value="F:oxidoreductase activity"/>
    <property type="evidence" value="ECO:0007669"/>
    <property type="project" value="TreeGrafter"/>
</dbReference>
<feature type="compositionally biased region" description="Polar residues" evidence="3">
    <location>
        <begin position="611"/>
        <end position="621"/>
    </location>
</feature>
<dbReference type="AlphaFoldDB" id="A0A7I8VYQ7"/>
<evidence type="ECO:0000256" key="3">
    <source>
        <dbReference type="SAM" id="MobiDB-lite"/>
    </source>
</evidence>
<keyword evidence="5" id="KW-1185">Reference proteome</keyword>
<feature type="compositionally biased region" description="Basic and acidic residues" evidence="3">
    <location>
        <begin position="516"/>
        <end position="526"/>
    </location>
</feature>
<feature type="repeat" description="ANK" evidence="2">
    <location>
        <begin position="177"/>
        <end position="209"/>
    </location>
</feature>
<proteinExistence type="predicted"/>
<feature type="region of interest" description="Disordered" evidence="3">
    <location>
        <begin position="748"/>
        <end position="812"/>
    </location>
</feature>
<evidence type="ECO:0000256" key="1">
    <source>
        <dbReference type="ARBA" id="ARBA00001954"/>
    </source>
</evidence>
<evidence type="ECO:0000313" key="4">
    <source>
        <dbReference type="EMBL" id="CAD5120999.1"/>
    </source>
</evidence>
<dbReference type="Proteomes" id="UP000549394">
    <property type="component" value="Unassembled WGS sequence"/>
</dbReference>
<feature type="compositionally biased region" description="Pro residues" evidence="3">
    <location>
        <begin position="761"/>
        <end position="777"/>
    </location>
</feature>
<comment type="cofactor">
    <cofactor evidence="1">
        <name>Fe(2+)</name>
        <dbReference type="ChEBI" id="CHEBI:29033"/>
    </cofactor>
</comment>
<dbReference type="Pfam" id="PF12796">
    <property type="entry name" value="Ank_2"/>
    <property type="match status" value="2"/>
</dbReference>
<dbReference type="PANTHER" id="PTHR12463">
    <property type="entry name" value="OXYGENASE-RELATED"/>
    <property type="match status" value="1"/>
</dbReference>
<dbReference type="OrthoDB" id="442860at2759"/>
<feature type="compositionally biased region" description="Polar residues" evidence="3">
    <location>
        <begin position="583"/>
        <end position="602"/>
    </location>
</feature>
<feature type="repeat" description="ANK" evidence="2">
    <location>
        <begin position="210"/>
        <end position="242"/>
    </location>
</feature>
<dbReference type="EMBL" id="CAJFCJ010000013">
    <property type="protein sequence ID" value="CAD5120999.1"/>
    <property type="molecule type" value="Genomic_DNA"/>
</dbReference>
<evidence type="ECO:0000313" key="5">
    <source>
        <dbReference type="Proteomes" id="UP000549394"/>
    </source>
</evidence>
<feature type="compositionally biased region" description="Low complexity" evidence="3">
    <location>
        <begin position="704"/>
        <end position="715"/>
    </location>
</feature>
<dbReference type="InterPro" id="IPR032857">
    <property type="entry name" value="ALKBH4"/>
</dbReference>
<accession>A0A7I8VYQ7</accession>
<dbReference type="Gene3D" id="1.25.40.20">
    <property type="entry name" value="Ankyrin repeat-containing domain"/>
    <property type="match status" value="3"/>
</dbReference>
<feature type="repeat" description="ANK" evidence="2">
    <location>
        <begin position="354"/>
        <end position="386"/>
    </location>
</feature>
<dbReference type="Gene3D" id="2.60.120.590">
    <property type="entry name" value="Alpha-ketoglutarate-dependent dioxygenase AlkB-like"/>
    <property type="match status" value="1"/>
</dbReference>
<dbReference type="SMART" id="SM00248">
    <property type="entry name" value="ANK"/>
    <property type="match status" value="7"/>
</dbReference>
<comment type="caution">
    <text evidence="4">The sequence shown here is derived from an EMBL/GenBank/DDBJ whole genome shotgun (WGS) entry which is preliminary data.</text>
</comment>
<dbReference type="GO" id="GO:0032451">
    <property type="term" value="F:demethylase activity"/>
    <property type="evidence" value="ECO:0007669"/>
    <property type="project" value="TreeGrafter"/>
</dbReference>
<dbReference type="FunFam" id="2.60.120.590:FF:000019">
    <property type="entry name" value="DNA N6-methyl adenine demethylase"/>
    <property type="match status" value="1"/>
</dbReference>
<dbReference type="GO" id="GO:0070988">
    <property type="term" value="P:demethylation"/>
    <property type="evidence" value="ECO:0007669"/>
    <property type="project" value="InterPro"/>
</dbReference>
<dbReference type="SUPFAM" id="SSF48403">
    <property type="entry name" value="Ankyrin repeat"/>
    <property type="match status" value="1"/>
</dbReference>
<dbReference type="SUPFAM" id="SSF51197">
    <property type="entry name" value="Clavaminate synthase-like"/>
    <property type="match status" value="1"/>
</dbReference>
<dbReference type="InterPro" id="IPR036770">
    <property type="entry name" value="Ankyrin_rpt-contain_sf"/>
</dbReference>